<proteinExistence type="predicted"/>
<dbReference type="KEGG" id="llu:AKJ09_01263"/>
<dbReference type="SUPFAM" id="SSF53448">
    <property type="entry name" value="Nucleotide-diphospho-sugar transferases"/>
    <property type="match status" value="1"/>
</dbReference>
<feature type="region of interest" description="Disordered" evidence="1">
    <location>
        <begin position="1"/>
        <end position="43"/>
    </location>
</feature>
<dbReference type="PANTHER" id="PTHR48090">
    <property type="entry name" value="UNDECAPRENYL-PHOSPHATE 4-DEOXY-4-FORMAMIDO-L-ARABINOSE TRANSFERASE-RELATED"/>
    <property type="match status" value="1"/>
</dbReference>
<keyword evidence="4" id="KW-1185">Reference proteome</keyword>
<gene>
    <name evidence="3" type="ORF">AKJ09_01263</name>
</gene>
<sequence length="282" mass="30193">MTHALRDARHENARGADAGGADTSDGRAEARTPSTVPTPMPFTPGQPLASTWLSRACVIVPALDAERTLPSVIQSLRASLPFLADAILVIDDGSRDRTASVAARLGCEVLSHGKNRGKGAALRAGLSTALARGCEVALTVDADGQHPGEDACRVMLASDDPEALVLGIRDLDRAGAPKKNRFSNGISNMFLSRFAGRALRDTQCGLRRYPVRRTLALGARGEGYDFEGEILLRAAWAGVTIVEEPIQVLYPEDRVTHFHVVRDPFRIVRTVVAALGERGLRG</sequence>
<evidence type="ECO:0000313" key="4">
    <source>
        <dbReference type="Proteomes" id="UP000064967"/>
    </source>
</evidence>
<name>A0A0K1PNB0_9BACT</name>
<dbReference type="InterPro" id="IPR001173">
    <property type="entry name" value="Glyco_trans_2-like"/>
</dbReference>
<evidence type="ECO:0000256" key="1">
    <source>
        <dbReference type="SAM" id="MobiDB-lite"/>
    </source>
</evidence>
<feature type="compositionally biased region" description="Basic and acidic residues" evidence="1">
    <location>
        <begin position="1"/>
        <end position="14"/>
    </location>
</feature>
<accession>A0A0K1PNB0</accession>
<dbReference type="AlphaFoldDB" id="A0A0K1PNB0"/>
<dbReference type="PANTHER" id="PTHR48090:SF7">
    <property type="entry name" value="RFBJ PROTEIN"/>
    <property type="match status" value="1"/>
</dbReference>
<dbReference type="STRING" id="1391654.AKJ09_01263"/>
<evidence type="ECO:0000259" key="2">
    <source>
        <dbReference type="Pfam" id="PF00535"/>
    </source>
</evidence>
<evidence type="ECO:0000313" key="3">
    <source>
        <dbReference type="EMBL" id="AKU94599.1"/>
    </source>
</evidence>
<organism evidence="3 4">
    <name type="scientific">Labilithrix luteola</name>
    <dbReference type="NCBI Taxonomy" id="1391654"/>
    <lineage>
        <taxon>Bacteria</taxon>
        <taxon>Pseudomonadati</taxon>
        <taxon>Myxococcota</taxon>
        <taxon>Polyangia</taxon>
        <taxon>Polyangiales</taxon>
        <taxon>Labilitrichaceae</taxon>
        <taxon>Labilithrix</taxon>
    </lineage>
</organism>
<dbReference type="InterPro" id="IPR029044">
    <property type="entry name" value="Nucleotide-diphossugar_trans"/>
</dbReference>
<dbReference type="Gene3D" id="3.90.550.10">
    <property type="entry name" value="Spore Coat Polysaccharide Biosynthesis Protein SpsA, Chain A"/>
    <property type="match status" value="1"/>
</dbReference>
<dbReference type="CDD" id="cd04179">
    <property type="entry name" value="DPM_DPG-synthase_like"/>
    <property type="match status" value="1"/>
</dbReference>
<dbReference type="InterPro" id="IPR050256">
    <property type="entry name" value="Glycosyltransferase_2"/>
</dbReference>
<protein>
    <submittedName>
        <fullName evidence="3">Dolichyl-phosphate mannose synthase</fullName>
    </submittedName>
</protein>
<dbReference type="Proteomes" id="UP000064967">
    <property type="component" value="Chromosome"/>
</dbReference>
<reference evidence="3 4" key="1">
    <citation type="submission" date="2015-08" db="EMBL/GenBank/DDBJ databases">
        <authorList>
            <person name="Babu N.S."/>
            <person name="Beckwith C.J."/>
            <person name="Beseler K.G."/>
            <person name="Brison A."/>
            <person name="Carone J.V."/>
            <person name="Caskin T.P."/>
            <person name="Diamond M."/>
            <person name="Durham M.E."/>
            <person name="Foxe J.M."/>
            <person name="Go M."/>
            <person name="Henderson B.A."/>
            <person name="Jones I.B."/>
            <person name="McGettigan J.A."/>
            <person name="Micheletti S.J."/>
            <person name="Nasrallah M.E."/>
            <person name="Ortiz D."/>
            <person name="Piller C.R."/>
            <person name="Privatt S.R."/>
            <person name="Schneider S.L."/>
            <person name="Sharp S."/>
            <person name="Smith T.C."/>
            <person name="Stanton J.D."/>
            <person name="Ullery H.E."/>
            <person name="Wilson R.J."/>
            <person name="Serrano M.G."/>
            <person name="Buck G."/>
            <person name="Lee V."/>
            <person name="Wang Y."/>
            <person name="Carvalho R."/>
            <person name="Voegtly L."/>
            <person name="Shi R."/>
            <person name="Duckworth R."/>
            <person name="Johnson A."/>
            <person name="Loviza R."/>
            <person name="Walstead R."/>
            <person name="Shah Z."/>
            <person name="Kiflezghi M."/>
            <person name="Wade K."/>
            <person name="Ball S.L."/>
            <person name="Bradley K.W."/>
            <person name="Asai D.J."/>
            <person name="Bowman C.A."/>
            <person name="Russell D.A."/>
            <person name="Pope W.H."/>
            <person name="Jacobs-Sera D."/>
            <person name="Hendrix R.W."/>
            <person name="Hatfull G.F."/>
        </authorList>
    </citation>
    <scope>NUCLEOTIDE SEQUENCE [LARGE SCALE GENOMIC DNA]</scope>
    <source>
        <strain evidence="3 4">DSM 27648</strain>
    </source>
</reference>
<feature type="domain" description="Glycosyltransferase 2-like" evidence="2">
    <location>
        <begin position="57"/>
        <end position="185"/>
    </location>
</feature>
<dbReference type="Pfam" id="PF00535">
    <property type="entry name" value="Glycos_transf_2"/>
    <property type="match status" value="1"/>
</dbReference>
<dbReference type="EMBL" id="CP012333">
    <property type="protein sequence ID" value="AKU94599.1"/>
    <property type="molecule type" value="Genomic_DNA"/>
</dbReference>